<feature type="transmembrane region" description="Helical" evidence="2">
    <location>
        <begin position="12"/>
        <end position="28"/>
    </location>
</feature>
<dbReference type="EMBL" id="CM016554">
    <property type="protein sequence ID" value="TKW26022.1"/>
    <property type="molecule type" value="Genomic_DNA"/>
</dbReference>
<evidence type="ECO:0000313" key="4">
    <source>
        <dbReference type="Proteomes" id="UP000298652"/>
    </source>
</evidence>
<sequence length="114" mass="12091">MSMADPAPNTSLIMLLGASAVVVFSVAGEAPVHAGFALAGFLLWLLGVARLLLLGRIGDGLRRPLFMGALVPAAANLAVDKLKHFVFGRQDPAEPAPARPFDLPDRHGEMRPLR</sequence>
<evidence type="ECO:0000313" key="3">
    <source>
        <dbReference type="EMBL" id="TKW26022.1"/>
    </source>
</evidence>
<dbReference type="Proteomes" id="UP000298652">
    <property type="component" value="Chromosome 3"/>
</dbReference>
<feature type="region of interest" description="Disordered" evidence="1">
    <location>
        <begin position="90"/>
        <end position="114"/>
    </location>
</feature>
<proteinExistence type="predicted"/>
<evidence type="ECO:0000256" key="1">
    <source>
        <dbReference type="SAM" id="MobiDB-lite"/>
    </source>
</evidence>
<reference evidence="3" key="1">
    <citation type="submission" date="2019-03" db="EMBL/GenBank/DDBJ databases">
        <title>WGS assembly of Setaria viridis.</title>
        <authorList>
            <person name="Huang P."/>
            <person name="Jenkins J."/>
            <person name="Grimwood J."/>
            <person name="Barry K."/>
            <person name="Healey A."/>
            <person name="Mamidi S."/>
            <person name="Sreedasyam A."/>
            <person name="Shu S."/>
            <person name="Feldman M."/>
            <person name="Wu J."/>
            <person name="Yu Y."/>
            <person name="Chen C."/>
            <person name="Johnson J."/>
            <person name="Rokhsar D."/>
            <person name="Baxter I."/>
            <person name="Schmutz J."/>
            <person name="Brutnell T."/>
            <person name="Kellogg E."/>
        </authorList>
    </citation>
    <scope>NUCLEOTIDE SEQUENCE [LARGE SCALE GENOMIC DNA]</scope>
</reference>
<protein>
    <submittedName>
        <fullName evidence="3">Uncharacterized protein</fullName>
    </submittedName>
</protein>
<feature type="compositionally biased region" description="Basic and acidic residues" evidence="1">
    <location>
        <begin position="102"/>
        <end position="114"/>
    </location>
</feature>
<keyword evidence="2" id="KW-1133">Transmembrane helix</keyword>
<name>A0A4U6VBK9_SETVI</name>
<accession>A0A4U6VBK9</accession>
<evidence type="ECO:0000256" key="2">
    <source>
        <dbReference type="SAM" id="Phobius"/>
    </source>
</evidence>
<organism evidence="3 4">
    <name type="scientific">Setaria viridis</name>
    <name type="common">Green bristlegrass</name>
    <name type="synonym">Setaria italica subsp. viridis</name>
    <dbReference type="NCBI Taxonomy" id="4556"/>
    <lineage>
        <taxon>Eukaryota</taxon>
        <taxon>Viridiplantae</taxon>
        <taxon>Streptophyta</taxon>
        <taxon>Embryophyta</taxon>
        <taxon>Tracheophyta</taxon>
        <taxon>Spermatophyta</taxon>
        <taxon>Magnoliopsida</taxon>
        <taxon>Liliopsida</taxon>
        <taxon>Poales</taxon>
        <taxon>Poaceae</taxon>
        <taxon>PACMAD clade</taxon>
        <taxon>Panicoideae</taxon>
        <taxon>Panicodae</taxon>
        <taxon>Paniceae</taxon>
        <taxon>Cenchrinae</taxon>
        <taxon>Setaria</taxon>
    </lineage>
</organism>
<dbReference type="OMA" id="RCHHHAL"/>
<keyword evidence="2" id="KW-0812">Transmembrane</keyword>
<dbReference type="AlphaFoldDB" id="A0A4U6VBK9"/>
<gene>
    <name evidence="3" type="ORF">SEVIR_3G159100v2</name>
</gene>
<keyword evidence="4" id="KW-1185">Reference proteome</keyword>
<dbReference type="Gramene" id="TKW26022">
    <property type="protein sequence ID" value="TKW26022"/>
    <property type="gene ID" value="SEVIR_3G159100v2"/>
</dbReference>
<keyword evidence="2" id="KW-0472">Membrane</keyword>
<feature type="transmembrane region" description="Helical" evidence="2">
    <location>
        <begin position="34"/>
        <end position="53"/>
    </location>
</feature>